<evidence type="ECO:0000313" key="4">
    <source>
        <dbReference type="Proteomes" id="UP000823521"/>
    </source>
</evidence>
<protein>
    <recommendedName>
        <fullName evidence="5">RHS repeat-associated core domain-containing protein</fullName>
    </recommendedName>
</protein>
<dbReference type="Gene3D" id="2.180.10.10">
    <property type="entry name" value="RHS repeat-associated core"/>
    <property type="match status" value="1"/>
</dbReference>
<accession>A0ABS3VST9</accession>
<dbReference type="EMBL" id="WVUH01000130">
    <property type="protein sequence ID" value="MBO4207551.1"/>
    <property type="molecule type" value="Genomic_DNA"/>
</dbReference>
<organism evidence="3 4">
    <name type="scientific">Micromonospora echinofusca</name>
    <dbReference type="NCBI Taxonomy" id="47858"/>
    <lineage>
        <taxon>Bacteria</taxon>
        <taxon>Bacillati</taxon>
        <taxon>Actinomycetota</taxon>
        <taxon>Actinomycetes</taxon>
        <taxon>Micromonosporales</taxon>
        <taxon>Micromonosporaceae</taxon>
        <taxon>Micromonospora</taxon>
    </lineage>
</organism>
<keyword evidence="4" id="KW-1185">Reference proteome</keyword>
<dbReference type="NCBIfam" id="TIGR03696">
    <property type="entry name" value="Rhs_assc_core"/>
    <property type="match status" value="1"/>
</dbReference>
<sequence length="209" mass="22828">MAESCPGLAYTSEQDELGQPRNTADVGARRYGWLGSASRAADTPNGTALMGARVYNPTTGRFLQVDPIYGGNANSYEYCSGDSVNCTDTSGKVSCSKWYSRYYRWSWEYAFRCTFSHWETKFILDFVGLATAVIGGALGGLIGYAVGGPFGPIVGGVLGAIISWLAGTFVPRLYEYFCRRQNGVYVYMGVGFLGRTYIPFSGWGFPVCR</sequence>
<dbReference type="InterPro" id="IPR022385">
    <property type="entry name" value="Rhs_assc_core"/>
</dbReference>
<dbReference type="RefSeq" id="WP_368856902.1">
    <property type="nucleotide sequence ID" value="NZ_WVUH01000130.1"/>
</dbReference>
<feature type="transmembrane region" description="Helical" evidence="2">
    <location>
        <begin position="150"/>
        <end position="170"/>
    </location>
</feature>
<reference evidence="3 4" key="1">
    <citation type="submission" date="2019-12" db="EMBL/GenBank/DDBJ databases">
        <title>Whole genome sequencing of endophytic Actinobacterium Micromonospora sp. MPMI6T.</title>
        <authorList>
            <person name="Evv R."/>
            <person name="Podile A.R."/>
        </authorList>
    </citation>
    <scope>NUCLEOTIDE SEQUENCE [LARGE SCALE GENOMIC DNA]</scope>
    <source>
        <strain evidence="3 4">MPMI6</strain>
    </source>
</reference>
<feature type="transmembrane region" description="Helical" evidence="2">
    <location>
        <begin position="122"/>
        <end position="144"/>
    </location>
</feature>
<keyword evidence="2" id="KW-0812">Transmembrane</keyword>
<feature type="region of interest" description="Disordered" evidence="1">
    <location>
        <begin position="1"/>
        <end position="21"/>
    </location>
</feature>
<gene>
    <name evidence="3" type="ORF">GSF22_16265</name>
</gene>
<keyword evidence="2" id="KW-1133">Transmembrane helix</keyword>
<keyword evidence="2" id="KW-0472">Membrane</keyword>
<evidence type="ECO:0000256" key="2">
    <source>
        <dbReference type="SAM" id="Phobius"/>
    </source>
</evidence>
<proteinExistence type="predicted"/>
<name>A0ABS3VST9_MICEH</name>
<evidence type="ECO:0000313" key="3">
    <source>
        <dbReference type="EMBL" id="MBO4207551.1"/>
    </source>
</evidence>
<comment type="caution">
    <text evidence="3">The sequence shown here is derived from an EMBL/GenBank/DDBJ whole genome shotgun (WGS) entry which is preliminary data.</text>
</comment>
<evidence type="ECO:0000256" key="1">
    <source>
        <dbReference type="SAM" id="MobiDB-lite"/>
    </source>
</evidence>
<dbReference type="Proteomes" id="UP000823521">
    <property type="component" value="Unassembled WGS sequence"/>
</dbReference>
<evidence type="ECO:0008006" key="5">
    <source>
        <dbReference type="Google" id="ProtNLM"/>
    </source>
</evidence>